<organism evidence="1 2">
    <name type="scientific">Loxostege sticticalis</name>
    <name type="common">Beet webworm moth</name>
    <dbReference type="NCBI Taxonomy" id="481309"/>
    <lineage>
        <taxon>Eukaryota</taxon>
        <taxon>Metazoa</taxon>
        <taxon>Ecdysozoa</taxon>
        <taxon>Arthropoda</taxon>
        <taxon>Hexapoda</taxon>
        <taxon>Insecta</taxon>
        <taxon>Pterygota</taxon>
        <taxon>Neoptera</taxon>
        <taxon>Endopterygota</taxon>
        <taxon>Lepidoptera</taxon>
        <taxon>Glossata</taxon>
        <taxon>Ditrysia</taxon>
        <taxon>Pyraloidea</taxon>
        <taxon>Crambidae</taxon>
        <taxon>Pyraustinae</taxon>
        <taxon>Loxostege</taxon>
    </lineage>
</organism>
<dbReference type="Proteomes" id="UP001549920">
    <property type="component" value="Unassembled WGS sequence"/>
</dbReference>
<keyword evidence="2" id="KW-1185">Reference proteome</keyword>
<comment type="caution">
    <text evidence="1">The sequence shown here is derived from an EMBL/GenBank/DDBJ whole genome shotgun (WGS) entry which is preliminary data.</text>
</comment>
<sequence>MSVGQMREFDVRSGNWSSYVDRLEMYFIVNKVVDEFKLPTLISVMGEEAYDNSFLVSMDLPHIWGKYYVSRVGSYFKRMPTISNLPCRSPNKPKLHN</sequence>
<evidence type="ECO:0000313" key="2">
    <source>
        <dbReference type="Proteomes" id="UP001549920"/>
    </source>
</evidence>
<protein>
    <submittedName>
        <fullName evidence="1">Uncharacterized protein</fullName>
    </submittedName>
</protein>
<evidence type="ECO:0000313" key="1">
    <source>
        <dbReference type="EMBL" id="KAL0859974.1"/>
    </source>
</evidence>
<name>A0ABR3H5A0_LOXSC</name>
<gene>
    <name evidence="1" type="ORF">ABMA27_010290</name>
</gene>
<proteinExistence type="predicted"/>
<reference evidence="1 2" key="1">
    <citation type="submission" date="2024-06" db="EMBL/GenBank/DDBJ databases">
        <title>A chromosome-level genome assembly of beet webworm, Loxostege sticticalis.</title>
        <authorList>
            <person name="Zhang Y."/>
        </authorList>
    </citation>
    <scope>NUCLEOTIDE SEQUENCE [LARGE SCALE GENOMIC DNA]</scope>
    <source>
        <strain evidence="1">AQ026</strain>
        <tissue evidence="1">Whole body</tissue>
    </source>
</reference>
<dbReference type="EMBL" id="JBEUOH010000026">
    <property type="protein sequence ID" value="KAL0859974.1"/>
    <property type="molecule type" value="Genomic_DNA"/>
</dbReference>
<accession>A0ABR3H5A0</accession>